<evidence type="ECO:0000256" key="4">
    <source>
        <dbReference type="ARBA" id="ARBA00022840"/>
    </source>
</evidence>
<organism evidence="8 9">
    <name type="scientific">Thalassiosira oceanica</name>
    <name type="common">Marine diatom</name>
    <dbReference type="NCBI Taxonomy" id="159749"/>
    <lineage>
        <taxon>Eukaryota</taxon>
        <taxon>Sar</taxon>
        <taxon>Stramenopiles</taxon>
        <taxon>Ochrophyta</taxon>
        <taxon>Bacillariophyta</taxon>
        <taxon>Coscinodiscophyceae</taxon>
        <taxon>Thalassiosirophycidae</taxon>
        <taxon>Thalassiosirales</taxon>
        <taxon>Thalassiosiraceae</taxon>
        <taxon>Thalassiosira</taxon>
    </lineage>
</organism>
<dbReference type="EMBL" id="AGNL01000203">
    <property type="protein sequence ID" value="EJK77940.1"/>
    <property type="molecule type" value="Genomic_DNA"/>
</dbReference>
<evidence type="ECO:0000313" key="9">
    <source>
        <dbReference type="Proteomes" id="UP000266841"/>
    </source>
</evidence>
<proteinExistence type="predicted"/>
<evidence type="ECO:0000256" key="5">
    <source>
        <dbReference type="PROSITE-ProRule" id="PRU00560"/>
    </source>
</evidence>
<sequence>MGVIRVWDVVLDHDNLSRAIDQTIDRISKSHLRGEDCAIYAELDKKKDDEGGPGQSLDDKAGDSSDRIPRVFPMSSEVIAVGSSRDSDTSDSKSRHFHPGHDDPRQYTLLKFYELNSGAVKLLLDSKDDQNMDLPFTPGPKEHEVSLYYDVVAFLVRIAPTRLVADHIETMQIIHYKTDPQRSVLLMGRSGTGKTTCLVFRMWAQYASYADVSQGPRPRQLFVTKNEVLCREVERSFRNMGLAWLKRGASTIDVREEDKPKFITSAEWLDRLDVELPGDRFFTGVELKQRLDKRKHNDAVTKGIEALLSEENVGDVSDSTSHREEMTFLVFRRLWRKIRSGSGSQIDGTMVWREIKSFIKGSVAALHVDKANEDRKVPSNRFLSLEEYLALPRKQSRMDETQRREIYDLFLSYEKLKREGNYYDEMDLVYNLAGRITLVDHSYLEKKAAAAEEFDLLPIDSLFVDEVQDFTQAELYVLTKLCQDPNNLFLAGDTAQSIAVGVDFRFTDVRQIFYNSFGGIEPKLLQLSHNYRSHAGVLRLAACVVELLYHFFGASLDRLPPDLGLFDGPKPVIMDVGNTHELLLMLQGAKRETSRIEFGAHQVVIVRNEEAKKTLPNEFGIDPDWVMTVQESKGLEDLWRVASNYSESDIATYYADSSVAASGVQSYDWDDAILQETRHLDFVADQHKILETELKMLYTAITRARINIFIAETNTSQSLPMFNYFQRRRVVDVVNKDLNEGGDEELSGVRVFGAMNSVDDWRNRGEYYLRNAEGERQIGCLRLAAKCFDKAGEPARKNHALACLTFAEMDNQDMSKLRGKKAVLDHQQKLYEITEQLLEARDVGFLDKAALCLLRTGEQEEYTAKLFEMYGKLRYTQRFCEQQGEDMSPDDHEKKYFGYAARLFVKCSQESGGKFELALDSFRNLLAAGMYQDAVKLIESETLLVNDKARVKKVYDLYINGEPYDVLASLRRSLRLREDAVKCLLDALKSIAANF</sequence>
<keyword evidence="9" id="KW-1185">Reference proteome</keyword>
<reference evidence="8 9" key="1">
    <citation type="journal article" date="2012" name="Genome Biol.">
        <title>Genome and low-iron response of an oceanic diatom adapted to chronic iron limitation.</title>
        <authorList>
            <person name="Lommer M."/>
            <person name="Specht M."/>
            <person name="Roy A.S."/>
            <person name="Kraemer L."/>
            <person name="Andreson R."/>
            <person name="Gutowska M.A."/>
            <person name="Wolf J."/>
            <person name="Bergner S.V."/>
            <person name="Schilhabel M.B."/>
            <person name="Klostermeier U.C."/>
            <person name="Beiko R.G."/>
            <person name="Rosenstiel P."/>
            <person name="Hippler M."/>
            <person name="Laroche J."/>
        </authorList>
    </citation>
    <scope>NUCLEOTIDE SEQUENCE [LARGE SCALE GENOMIC DNA]</scope>
    <source>
        <strain evidence="8 9">CCMP1005</strain>
    </source>
</reference>
<gene>
    <name evidence="8" type="ORF">THAOC_00191</name>
</gene>
<dbReference type="GO" id="GO:0016787">
    <property type="term" value="F:hydrolase activity"/>
    <property type="evidence" value="ECO:0007669"/>
    <property type="project" value="UniProtKB-UniRule"/>
</dbReference>
<dbReference type="Pfam" id="PF00580">
    <property type="entry name" value="UvrD-helicase"/>
    <property type="match status" value="1"/>
</dbReference>
<dbReference type="PANTHER" id="PTHR21529">
    <property type="entry name" value="MAMMARY TURMOR VIRUS RECEPTOR HOMOLOG 1, 2 MTVR1, 2"/>
    <property type="match status" value="1"/>
</dbReference>
<protein>
    <recommendedName>
        <fullName evidence="7">UvrD-like helicase ATP-binding domain-containing protein</fullName>
    </recommendedName>
</protein>
<name>K0TJT0_THAOC</name>
<keyword evidence="2 5" id="KW-0378">Hydrolase</keyword>
<dbReference type="PROSITE" id="PS51198">
    <property type="entry name" value="UVRD_HELICASE_ATP_BIND"/>
    <property type="match status" value="1"/>
</dbReference>
<dbReference type="InterPro" id="IPR014016">
    <property type="entry name" value="UvrD-like_ATP-bd"/>
</dbReference>
<dbReference type="OrthoDB" id="44378at2759"/>
<evidence type="ECO:0000256" key="6">
    <source>
        <dbReference type="SAM" id="MobiDB-lite"/>
    </source>
</evidence>
<dbReference type="InterPro" id="IPR027417">
    <property type="entry name" value="P-loop_NTPase"/>
</dbReference>
<dbReference type="GO" id="GO:0005524">
    <property type="term" value="F:ATP binding"/>
    <property type="evidence" value="ECO:0007669"/>
    <property type="project" value="UniProtKB-UniRule"/>
</dbReference>
<dbReference type="eggNOG" id="ENOG502QQZC">
    <property type="taxonomic scope" value="Eukaryota"/>
</dbReference>
<feature type="compositionally biased region" description="Basic and acidic residues" evidence="6">
    <location>
        <begin position="57"/>
        <end position="69"/>
    </location>
</feature>
<feature type="compositionally biased region" description="Basic and acidic residues" evidence="6">
    <location>
        <begin position="85"/>
        <end position="102"/>
    </location>
</feature>
<feature type="domain" description="UvrD-like helicase ATP-binding" evidence="7">
    <location>
        <begin position="167"/>
        <end position="534"/>
    </location>
</feature>
<dbReference type="GO" id="GO:0004386">
    <property type="term" value="F:helicase activity"/>
    <property type="evidence" value="ECO:0007669"/>
    <property type="project" value="UniProtKB-UniRule"/>
</dbReference>
<dbReference type="InterPro" id="IPR039904">
    <property type="entry name" value="TRANK1"/>
</dbReference>
<dbReference type="Gene3D" id="3.40.50.300">
    <property type="entry name" value="P-loop containing nucleotide triphosphate hydrolases"/>
    <property type="match status" value="1"/>
</dbReference>
<keyword evidence="3 5" id="KW-0347">Helicase</keyword>
<feature type="binding site" evidence="5">
    <location>
        <begin position="188"/>
        <end position="195"/>
    </location>
    <ligand>
        <name>ATP</name>
        <dbReference type="ChEBI" id="CHEBI:30616"/>
    </ligand>
</feature>
<dbReference type="Proteomes" id="UP000266841">
    <property type="component" value="Unassembled WGS sequence"/>
</dbReference>
<keyword evidence="4 5" id="KW-0067">ATP-binding</keyword>
<accession>K0TJT0</accession>
<feature type="region of interest" description="Disordered" evidence="6">
    <location>
        <begin position="44"/>
        <end position="102"/>
    </location>
</feature>
<evidence type="ECO:0000313" key="8">
    <source>
        <dbReference type="EMBL" id="EJK77940.1"/>
    </source>
</evidence>
<evidence type="ECO:0000256" key="3">
    <source>
        <dbReference type="ARBA" id="ARBA00022806"/>
    </source>
</evidence>
<comment type="caution">
    <text evidence="8">The sequence shown here is derived from an EMBL/GenBank/DDBJ whole genome shotgun (WGS) entry which is preliminary data.</text>
</comment>
<keyword evidence="1 5" id="KW-0547">Nucleotide-binding</keyword>
<dbReference type="PANTHER" id="PTHR21529:SF4">
    <property type="entry name" value="TPR AND ANKYRIN REPEAT-CONTAINING PROTEIN 1"/>
    <property type="match status" value="1"/>
</dbReference>
<dbReference type="AlphaFoldDB" id="K0TJT0"/>
<evidence type="ECO:0000259" key="7">
    <source>
        <dbReference type="PROSITE" id="PS51198"/>
    </source>
</evidence>
<dbReference type="SUPFAM" id="SSF52540">
    <property type="entry name" value="P-loop containing nucleoside triphosphate hydrolases"/>
    <property type="match status" value="1"/>
</dbReference>
<evidence type="ECO:0000256" key="1">
    <source>
        <dbReference type="ARBA" id="ARBA00022741"/>
    </source>
</evidence>
<evidence type="ECO:0000256" key="2">
    <source>
        <dbReference type="ARBA" id="ARBA00022801"/>
    </source>
</evidence>